<dbReference type="AlphaFoldDB" id="A0A6A5EJD7"/>
<reference evidence="17 18" key="1">
    <citation type="submission" date="2019-06" db="EMBL/GenBank/DDBJ databases">
        <title>A chromosome-scale genome assembly of the European perch, Perca fluviatilis.</title>
        <authorList>
            <person name="Roques C."/>
            <person name="Zahm M."/>
            <person name="Cabau C."/>
            <person name="Klopp C."/>
            <person name="Bouchez O."/>
            <person name="Donnadieu C."/>
            <person name="Kuhl H."/>
            <person name="Gislard M."/>
            <person name="Guendouz S."/>
            <person name="Journot L."/>
            <person name="Haffray P."/>
            <person name="Bestin A."/>
            <person name="Morvezen R."/>
            <person name="Feron R."/>
            <person name="Wen M."/>
            <person name="Jouanno E."/>
            <person name="Herpin A."/>
            <person name="Schartl M."/>
            <person name="Postlethwait J."/>
            <person name="Schaerlinger B."/>
            <person name="Chardard D."/>
            <person name="Lecocq T."/>
            <person name="Poncet C."/>
            <person name="Jaffrelo L."/>
            <person name="Lampietro C."/>
            <person name="Guiguen Y."/>
        </authorList>
    </citation>
    <scope>NUCLEOTIDE SEQUENCE [LARGE SCALE GENOMIC DNA]</scope>
    <source>
        <tissue evidence="17">Blood</tissue>
    </source>
</reference>
<feature type="transmembrane region" description="Helical" evidence="15">
    <location>
        <begin position="135"/>
        <end position="155"/>
    </location>
</feature>
<dbReference type="GO" id="GO:0008028">
    <property type="term" value="F:monocarboxylic acid transmembrane transporter activity"/>
    <property type="evidence" value="ECO:0007669"/>
    <property type="project" value="TreeGrafter"/>
</dbReference>
<feature type="transmembrane region" description="Helical" evidence="15">
    <location>
        <begin position="499"/>
        <end position="521"/>
    </location>
</feature>
<evidence type="ECO:0000256" key="13">
    <source>
        <dbReference type="ARBA" id="ARBA00079656"/>
    </source>
</evidence>
<evidence type="ECO:0000256" key="12">
    <source>
        <dbReference type="ARBA" id="ARBA00076353"/>
    </source>
</evidence>
<dbReference type="CDD" id="cd17422">
    <property type="entry name" value="MFS_MCT7"/>
    <property type="match status" value="1"/>
</dbReference>
<comment type="function">
    <text evidence="9">Monocarboxylate transporter selective for taurine. May associate with BSG/CD147 or EMB/GP70 ancillary proteins to mediate facilitative efflux or influx of taurine across the plasma membrane. The transport is pH- and sodium-independent. Rather low-affinity, is likely effective for taurine transport in tissues where taurine is present at high concentrations.</text>
</comment>
<dbReference type="InterPro" id="IPR020846">
    <property type="entry name" value="MFS_dom"/>
</dbReference>
<comment type="caution">
    <text evidence="17">The sequence shown here is derived from an EMBL/GenBank/DDBJ whole genome shotgun (WGS) entry which is preliminary data.</text>
</comment>
<feature type="compositionally biased region" description="Polar residues" evidence="14">
    <location>
        <begin position="277"/>
        <end position="291"/>
    </location>
</feature>
<feature type="domain" description="Major facilitator superfamily (MFS) profile" evidence="16">
    <location>
        <begin position="43"/>
        <end position="553"/>
    </location>
</feature>
<dbReference type="Proteomes" id="UP000465112">
    <property type="component" value="Chromosome 21"/>
</dbReference>
<keyword evidence="5 15" id="KW-0812">Transmembrane</keyword>
<dbReference type="PANTHER" id="PTHR11360">
    <property type="entry name" value="MONOCARBOXYLATE TRANSPORTER"/>
    <property type="match status" value="1"/>
</dbReference>
<dbReference type="SUPFAM" id="SSF103473">
    <property type="entry name" value="MFS general substrate transporter"/>
    <property type="match status" value="1"/>
</dbReference>
<feature type="transmembrane region" description="Helical" evidence="15">
    <location>
        <begin position="459"/>
        <end position="478"/>
    </location>
</feature>
<dbReference type="Pfam" id="PF07690">
    <property type="entry name" value="MFS_1"/>
    <property type="match status" value="1"/>
</dbReference>
<protein>
    <recommendedName>
        <fullName evidence="11">Monocarboxylate transporter 7</fullName>
    </recommendedName>
    <alternativeName>
        <fullName evidence="12">Monocarboxylate transporter 6</fullName>
    </alternativeName>
    <alternativeName>
        <fullName evidence="13">Solute carrier family 16 member 6</fullName>
    </alternativeName>
</protein>
<feature type="transmembrane region" description="Helical" evidence="15">
    <location>
        <begin position="109"/>
        <end position="129"/>
    </location>
</feature>
<proteinExistence type="predicted"/>
<feature type="region of interest" description="Disordered" evidence="14">
    <location>
        <begin position="573"/>
        <end position="599"/>
    </location>
</feature>
<dbReference type="EMBL" id="VHII01000021">
    <property type="protein sequence ID" value="KAF1374072.1"/>
    <property type="molecule type" value="Genomic_DNA"/>
</dbReference>
<feature type="transmembrane region" description="Helical" evidence="15">
    <location>
        <begin position="403"/>
        <end position="424"/>
    </location>
</feature>
<dbReference type="InterPro" id="IPR011701">
    <property type="entry name" value="MFS"/>
</dbReference>
<accession>A0A6A5EJD7</accession>
<feature type="transmembrane region" description="Helical" evidence="15">
    <location>
        <begin position="527"/>
        <end position="548"/>
    </location>
</feature>
<feature type="region of interest" description="Disordered" evidence="14">
    <location>
        <begin position="227"/>
        <end position="349"/>
    </location>
</feature>
<dbReference type="InterPro" id="IPR036259">
    <property type="entry name" value="MFS_trans_sf"/>
</dbReference>
<dbReference type="FunFam" id="1.20.1250.20:FF:000326">
    <property type="entry name" value="Solute carrier family 16 member 6"/>
    <property type="match status" value="1"/>
</dbReference>
<dbReference type="InterPro" id="IPR030766">
    <property type="entry name" value="MCT7"/>
</dbReference>
<feature type="compositionally biased region" description="Basic and acidic residues" evidence="14">
    <location>
        <begin position="573"/>
        <end position="593"/>
    </location>
</feature>
<evidence type="ECO:0000259" key="16">
    <source>
        <dbReference type="PROSITE" id="PS50850"/>
    </source>
</evidence>
<feature type="transmembrane region" description="Helical" evidence="15">
    <location>
        <begin position="40"/>
        <end position="59"/>
    </location>
</feature>
<keyword evidence="4" id="KW-0597">Phosphoprotein</keyword>
<evidence type="ECO:0000256" key="9">
    <source>
        <dbReference type="ARBA" id="ARBA00058516"/>
    </source>
</evidence>
<feature type="compositionally biased region" description="Basic and acidic residues" evidence="14">
    <location>
        <begin position="292"/>
        <end position="311"/>
    </location>
</feature>
<dbReference type="PANTHER" id="PTHR11360:SF20">
    <property type="entry name" value="MONOCARBOXYLATE TRANSPORTER 7"/>
    <property type="match status" value="1"/>
</dbReference>
<evidence type="ECO:0000256" key="14">
    <source>
        <dbReference type="SAM" id="MobiDB-lite"/>
    </source>
</evidence>
<sequence>MSVSVLVDTYTNTQVMALCGVKGTRFLGPNVYPEAPDGGWGWVVAVAFFLVEVFTYGTIKIFGIFLQDLMEEFGETNSRVSWIVSICVFVMTFNGPLSSVMTNRFGFQLVVMIGGLLIAAGTIATSFTNSINQMYITYGLVAGLGYCLTFLPTVTILSQYFSRRRSLVTAVASTGESLSMFALAPAFSALKDHVGWRHTMVVIGALQSTIIICGALLRPIIIKPRATPETKTDGSSPKELEALSTPDNVEGTNPEESIINNTSYAQNTSHSLDNELTRGSVSTGDSGVQSLKDTDDSSPEEKTLLHKEAGKSVENSTAEVIEIVTGEKKNENAEKQAMKDDDEMKLGDEKPSAKNSKLLDFSVLRECSFILYSLFGLFATLGFFAPQLYIIELSVSRGVERDRATYMLSTMAVAEILGRFSIGWMLNREQFRKKKLLVLLACVIAMTADLVGFTLVTEFYGLAVCCALYGFFMGTLACTHIPMLAEDDVVGIERMSSAAGVYVFIQSFAGLAGPPLGGVLVDVTENYGSAFYSCAVGMGVSALFLAMVKPAKKGLLCRKRNYKLPEGIHERERDSEEQIAVHKPDERTDRSLDCSEVDDQAEATRDVEEVIRFA</sequence>
<evidence type="ECO:0000256" key="6">
    <source>
        <dbReference type="ARBA" id="ARBA00022989"/>
    </source>
</evidence>
<comment type="subcellular location">
    <subcellularLocation>
        <location evidence="1">Basolateral cell membrane</location>
        <topology evidence="1">Multi-pass membrane protein</topology>
    </subcellularLocation>
</comment>
<evidence type="ECO:0000256" key="7">
    <source>
        <dbReference type="ARBA" id="ARBA00023136"/>
    </source>
</evidence>
<dbReference type="GO" id="GO:0016323">
    <property type="term" value="C:basolateral plasma membrane"/>
    <property type="evidence" value="ECO:0007669"/>
    <property type="project" value="UniProtKB-SubCell"/>
</dbReference>
<feature type="transmembrane region" description="Helical" evidence="15">
    <location>
        <begin position="196"/>
        <end position="217"/>
    </location>
</feature>
<organism evidence="17 18">
    <name type="scientific">Perca fluviatilis</name>
    <name type="common">European perch</name>
    <dbReference type="NCBI Taxonomy" id="8168"/>
    <lineage>
        <taxon>Eukaryota</taxon>
        <taxon>Metazoa</taxon>
        <taxon>Chordata</taxon>
        <taxon>Craniata</taxon>
        <taxon>Vertebrata</taxon>
        <taxon>Euteleostomi</taxon>
        <taxon>Actinopterygii</taxon>
        <taxon>Neopterygii</taxon>
        <taxon>Teleostei</taxon>
        <taxon>Neoteleostei</taxon>
        <taxon>Acanthomorphata</taxon>
        <taxon>Eupercaria</taxon>
        <taxon>Perciformes</taxon>
        <taxon>Percoidei</taxon>
        <taxon>Percidae</taxon>
        <taxon>Percinae</taxon>
        <taxon>Perca</taxon>
    </lineage>
</organism>
<name>A0A6A5EJD7_PERFL</name>
<evidence type="ECO:0000256" key="8">
    <source>
        <dbReference type="ARBA" id="ARBA00050472"/>
    </source>
</evidence>
<comment type="catalytic activity">
    <reaction evidence="8">
        <text>taurine(out) = taurine(in)</text>
        <dbReference type="Rhea" id="RHEA:66328"/>
        <dbReference type="ChEBI" id="CHEBI:507393"/>
    </reaction>
    <physiologicalReaction direction="left-to-right" evidence="8">
        <dbReference type="Rhea" id="RHEA:66329"/>
    </physiologicalReaction>
    <physiologicalReaction direction="right-to-left" evidence="8">
        <dbReference type="Rhea" id="RHEA:66330"/>
    </physiologicalReaction>
</comment>
<evidence type="ECO:0000256" key="15">
    <source>
        <dbReference type="SAM" id="Phobius"/>
    </source>
</evidence>
<feature type="transmembrane region" description="Helical" evidence="15">
    <location>
        <begin position="369"/>
        <end position="391"/>
    </location>
</feature>
<evidence type="ECO:0000313" key="17">
    <source>
        <dbReference type="EMBL" id="KAF1374072.1"/>
    </source>
</evidence>
<evidence type="ECO:0000256" key="4">
    <source>
        <dbReference type="ARBA" id="ARBA00022553"/>
    </source>
</evidence>
<evidence type="ECO:0000256" key="2">
    <source>
        <dbReference type="ARBA" id="ARBA00022448"/>
    </source>
</evidence>
<evidence type="ECO:0000313" key="18">
    <source>
        <dbReference type="Proteomes" id="UP000465112"/>
    </source>
</evidence>
<evidence type="ECO:0000256" key="5">
    <source>
        <dbReference type="ARBA" id="ARBA00022692"/>
    </source>
</evidence>
<dbReference type="PROSITE" id="PS50850">
    <property type="entry name" value="MFS"/>
    <property type="match status" value="1"/>
</dbReference>
<keyword evidence="18" id="KW-1185">Reference proteome</keyword>
<dbReference type="Gene3D" id="1.20.1250.20">
    <property type="entry name" value="MFS general substrate transporter like domains"/>
    <property type="match status" value="2"/>
</dbReference>
<keyword evidence="3" id="KW-1003">Cell membrane</keyword>
<keyword evidence="7 15" id="KW-0472">Membrane</keyword>
<feature type="transmembrane region" description="Helical" evidence="15">
    <location>
        <begin position="436"/>
        <end position="453"/>
    </location>
</feature>
<comment type="subunit">
    <text evidence="10">Forms functional complexes with BSG/CD147 or EMB/GP70 ancillary proteins.</text>
</comment>
<keyword evidence="6 15" id="KW-1133">Transmembrane helix</keyword>
<feature type="compositionally biased region" description="Polar residues" evidence="14">
    <location>
        <begin position="245"/>
        <end position="271"/>
    </location>
</feature>
<dbReference type="FunFam" id="1.20.1250.20:FF:000490">
    <property type="entry name" value="Solute carrier family 16 member 6"/>
    <property type="match status" value="1"/>
</dbReference>
<dbReference type="InterPro" id="IPR050327">
    <property type="entry name" value="Proton-linked_MCT"/>
</dbReference>
<evidence type="ECO:0000256" key="3">
    <source>
        <dbReference type="ARBA" id="ARBA00022475"/>
    </source>
</evidence>
<feature type="compositionally biased region" description="Basic and acidic residues" evidence="14">
    <location>
        <begin position="325"/>
        <end position="349"/>
    </location>
</feature>
<evidence type="ECO:0000256" key="1">
    <source>
        <dbReference type="ARBA" id="ARBA00004554"/>
    </source>
</evidence>
<gene>
    <name evidence="17" type="ORF">PFLUV_G00245460</name>
</gene>
<feature type="transmembrane region" description="Helical" evidence="15">
    <location>
        <begin position="79"/>
        <end position="97"/>
    </location>
</feature>
<evidence type="ECO:0000256" key="11">
    <source>
        <dbReference type="ARBA" id="ARBA00072172"/>
    </source>
</evidence>
<keyword evidence="2" id="KW-0813">Transport</keyword>
<feature type="compositionally biased region" description="Basic and acidic residues" evidence="14">
    <location>
        <begin position="227"/>
        <end position="241"/>
    </location>
</feature>
<evidence type="ECO:0000256" key="10">
    <source>
        <dbReference type="ARBA" id="ARBA00064033"/>
    </source>
</evidence>